<dbReference type="Proteomes" id="UP000665561">
    <property type="component" value="Unassembled WGS sequence"/>
</dbReference>
<reference evidence="3 4" key="1">
    <citation type="submission" date="2020-01" db="EMBL/GenBank/DDBJ databases">
        <title>Paenibacillus soybeanensis sp. nov. isolated from the nodules of soybean (Glycine max(L.) Merr).</title>
        <authorList>
            <person name="Wang H."/>
        </authorList>
    </citation>
    <scope>NUCLEOTIDE SEQUENCE [LARGE SCALE GENOMIC DNA]</scope>
    <source>
        <strain evidence="3 4">T1</strain>
    </source>
</reference>
<dbReference type="CDD" id="cd10950">
    <property type="entry name" value="CE4_BsYlxY_like"/>
    <property type="match status" value="1"/>
</dbReference>
<dbReference type="RefSeq" id="WP_161740256.1">
    <property type="nucleotide sequence ID" value="NZ_JAAAMV010000001.1"/>
</dbReference>
<protein>
    <submittedName>
        <fullName evidence="3">Polysaccharide deacetylase family protein</fullName>
    </submittedName>
</protein>
<organism evidence="3 4">
    <name type="scientific">Paenibacillus glycinis</name>
    <dbReference type="NCBI Taxonomy" id="2697035"/>
    <lineage>
        <taxon>Bacteria</taxon>
        <taxon>Bacillati</taxon>
        <taxon>Bacillota</taxon>
        <taxon>Bacilli</taxon>
        <taxon>Bacillales</taxon>
        <taxon>Paenibacillaceae</taxon>
        <taxon>Paenibacillus</taxon>
    </lineage>
</organism>
<dbReference type="InterPro" id="IPR050248">
    <property type="entry name" value="Polysacc_deacetylase_ArnD"/>
</dbReference>
<gene>
    <name evidence="3" type="ORF">GT019_00885</name>
</gene>
<dbReference type="EMBL" id="JAAAMV010000001">
    <property type="protein sequence ID" value="NBD22417.1"/>
    <property type="molecule type" value="Genomic_DNA"/>
</dbReference>
<feature type="signal peptide" evidence="1">
    <location>
        <begin position="1"/>
        <end position="24"/>
    </location>
</feature>
<dbReference type="Gene3D" id="3.20.20.370">
    <property type="entry name" value="Glycoside hydrolase/deacetylase"/>
    <property type="match status" value="1"/>
</dbReference>
<keyword evidence="1" id="KW-0732">Signal</keyword>
<comment type="caution">
    <text evidence="3">The sequence shown here is derived from an EMBL/GenBank/DDBJ whole genome shotgun (WGS) entry which is preliminary data.</text>
</comment>
<dbReference type="SUPFAM" id="SSF88713">
    <property type="entry name" value="Glycoside hydrolase/deacetylase"/>
    <property type="match status" value="1"/>
</dbReference>
<evidence type="ECO:0000313" key="4">
    <source>
        <dbReference type="Proteomes" id="UP000665561"/>
    </source>
</evidence>
<dbReference type="InterPro" id="IPR011330">
    <property type="entry name" value="Glyco_hydro/deAcase_b/a-brl"/>
</dbReference>
<dbReference type="PROSITE" id="PS51677">
    <property type="entry name" value="NODB"/>
    <property type="match status" value="1"/>
</dbReference>
<dbReference type="Pfam" id="PF01522">
    <property type="entry name" value="Polysacc_deac_1"/>
    <property type="match status" value="1"/>
</dbReference>
<dbReference type="PANTHER" id="PTHR10587">
    <property type="entry name" value="GLYCOSYL TRANSFERASE-RELATED"/>
    <property type="match status" value="1"/>
</dbReference>
<evidence type="ECO:0000256" key="1">
    <source>
        <dbReference type="SAM" id="SignalP"/>
    </source>
</evidence>
<feature type="chain" id="PRO_5047385942" evidence="1">
    <location>
        <begin position="25"/>
        <end position="332"/>
    </location>
</feature>
<evidence type="ECO:0000259" key="2">
    <source>
        <dbReference type="PROSITE" id="PS51677"/>
    </source>
</evidence>
<dbReference type="InterPro" id="IPR002509">
    <property type="entry name" value="NODB_dom"/>
</dbReference>
<name>A0ABW9XIH7_9BACL</name>
<feature type="domain" description="NodB homology" evidence="2">
    <location>
        <begin position="138"/>
        <end position="314"/>
    </location>
</feature>
<accession>A0ABW9XIH7</accession>
<sequence>MKLKKGIIMLLTMCALLIAVRLNAPMSAYVSAVKQGDMAVYASAMPEPSAQGKASLREMIQSEAEKRRVAPVDARVDRVWKAIPGYNGLEVDVDKTYRLMVHAPENEPIRLVYREVEPKVTLEDLGRVPIYKGNPNKPMVALMINVAWGNEYIPSMLRTLNKENVKATFFFDGSWLKKYPDIAKQIQADGHEISNHAYTHPNMSQLDRNAAYNQIAKTEALLQSTLQVKNHWFAPPSGDFNQMTVDVAAEQGLKTVLWTLDTVDWTHPPAYSIIQKVRTRVEPGSLILMHPTDSSSQALQGMISAIKAKGLMLGTVSDTLSAKRVSLVETAP</sequence>
<keyword evidence="4" id="KW-1185">Reference proteome</keyword>
<proteinExistence type="predicted"/>
<evidence type="ECO:0000313" key="3">
    <source>
        <dbReference type="EMBL" id="NBD22417.1"/>
    </source>
</evidence>
<dbReference type="PANTHER" id="PTHR10587:SF80">
    <property type="entry name" value="CHITOOLIGOSACCHARIDE DEACETYLASE"/>
    <property type="match status" value="1"/>
</dbReference>